<dbReference type="Pfam" id="PF13188">
    <property type="entry name" value="PAS_8"/>
    <property type="match status" value="1"/>
</dbReference>
<keyword evidence="1" id="KW-0488">Methylation</keyword>
<evidence type="ECO:0000256" key="2">
    <source>
        <dbReference type="ARBA" id="ARBA00029447"/>
    </source>
</evidence>
<dbReference type="CDD" id="cd00130">
    <property type="entry name" value="PAS"/>
    <property type="match status" value="1"/>
</dbReference>
<dbReference type="InterPro" id="IPR004089">
    <property type="entry name" value="MCPsignal_dom"/>
</dbReference>
<dbReference type="Proteomes" id="UP001517376">
    <property type="component" value="Unassembled WGS sequence"/>
</dbReference>
<gene>
    <name evidence="6" type="ORF">GU920_02945</name>
</gene>
<feature type="domain" description="HAMP" evidence="5">
    <location>
        <begin position="224"/>
        <end position="277"/>
    </location>
</feature>
<evidence type="ECO:0000259" key="5">
    <source>
        <dbReference type="PROSITE" id="PS50885"/>
    </source>
</evidence>
<evidence type="ECO:0000256" key="1">
    <source>
        <dbReference type="ARBA" id="ARBA00022481"/>
    </source>
</evidence>
<dbReference type="EMBL" id="JAAATW010000001">
    <property type="protein sequence ID" value="NBE06475.1"/>
    <property type="molecule type" value="Genomic_DNA"/>
</dbReference>
<dbReference type="Pfam" id="PF18575">
    <property type="entry name" value="HAMP_N3"/>
    <property type="match status" value="1"/>
</dbReference>
<dbReference type="PANTHER" id="PTHR43531:SF14">
    <property type="entry name" value="METHYL-ACCEPTING CHEMOTAXIS PROTEIN I-RELATED"/>
    <property type="match status" value="1"/>
</dbReference>
<evidence type="ECO:0000313" key="7">
    <source>
        <dbReference type="Proteomes" id="UP001517376"/>
    </source>
</evidence>
<reference evidence="7" key="1">
    <citation type="submission" date="2020-01" db="EMBL/GenBank/DDBJ databases">
        <title>Sphingomonas sp. strain CSW-10.</title>
        <authorList>
            <person name="Chen W.-M."/>
        </authorList>
    </citation>
    <scope>NUCLEOTIDE SEQUENCE [LARGE SCALE GENOMIC DNA]</scope>
    <source>
        <strain evidence="7">CCP-1</strain>
    </source>
</reference>
<dbReference type="SMART" id="SM00283">
    <property type="entry name" value="MA"/>
    <property type="match status" value="1"/>
</dbReference>
<proteinExistence type="inferred from homology"/>
<keyword evidence="7" id="KW-1185">Reference proteome</keyword>
<keyword evidence="3" id="KW-0807">Transducer</keyword>
<dbReference type="PRINTS" id="PR00260">
    <property type="entry name" value="CHEMTRNSDUCR"/>
</dbReference>
<dbReference type="InterPro" id="IPR004090">
    <property type="entry name" value="Chemotax_Me-accpt_rcpt"/>
</dbReference>
<sequence length="572" mass="62106">MTSAEQPNAWESMTAFETIEILSNPIMVADRQMRIVYVNEAGYRMFEAIEADIQRDLPHFHAREVVGKSIDVFHKNPHYQRGIMDKMTKPHDGKFTIGGRNLGFKATPRFSPDGSLNCVFVEWQDMTIAMEGRRQIEMIINDIRTMAVDHAEGRISSYLNPEKFDAELADLARRVNQMVEDHIITKKKVIACAERYAAGDFAYRLEPLGGERVFINKAMDAVRDNFIAVVEEIKSLSTAIVDGRLDREVDTARFEGEFRVIVAAFEQAYSSLNDTFGTVTAQVSQIATTVDQIAQSAQALANSAQVTSSSADEVSSSAQQTDAAVRSNAASAIEARSLIKSSSEVAQQGRVKVDEMVQTMDMIRTSSQDIGKIIKVIDEIAFQTNLLALNAAVEAARAGQHGRGFAVVAQEVRNLAARSARAAKETSELIEASTDRVAIGVKVVSDTQSSFDQIAGGIEQAAQRINSIADASDEQARGVAQINLAINEVAKASVETSSQADQLAAASAEMQSATESVRGALGRFHLRRRLPAGLDLAGLNARGLPPELMSQIMTMVSRHGAAPTGLPQAKAS</sequence>
<comment type="caution">
    <text evidence="6">The sequence shown here is derived from an EMBL/GenBank/DDBJ whole genome shotgun (WGS) entry which is preliminary data.</text>
</comment>
<evidence type="ECO:0000259" key="4">
    <source>
        <dbReference type="PROSITE" id="PS50111"/>
    </source>
</evidence>
<dbReference type="CDD" id="cd11386">
    <property type="entry name" value="MCP_signal"/>
    <property type="match status" value="1"/>
</dbReference>
<dbReference type="Pfam" id="PF00015">
    <property type="entry name" value="MCPsignal"/>
    <property type="match status" value="1"/>
</dbReference>
<protein>
    <submittedName>
        <fullName evidence="6">PAS domain-containing protein</fullName>
    </submittedName>
</protein>
<accession>A0ABW9Y1U1</accession>
<dbReference type="RefSeq" id="WP_161765472.1">
    <property type="nucleotide sequence ID" value="NZ_JAAATW010000001.1"/>
</dbReference>
<dbReference type="PROSITE" id="PS50885">
    <property type="entry name" value="HAMP"/>
    <property type="match status" value="1"/>
</dbReference>
<comment type="similarity">
    <text evidence="2">Belongs to the methyl-accepting chemotaxis (MCP) protein family.</text>
</comment>
<dbReference type="Gene3D" id="3.30.450.20">
    <property type="entry name" value="PAS domain"/>
    <property type="match status" value="1"/>
</dbReference>
<evidence type="ECO:0000313" key="6">
    <source>
        <dbReference type="EMBL" id="NBE06475.1"/>
    </source>
</evidence>
<dbReference type="PANTHER" id="PTHR43531">
    <property type="entry name" value="PROTEIN ICFG"/>
    <property type="match status" value="1"/>
</dbReference>
<dbReference type="InterPro" id="IPR000014">
    <property type="entry name" value="PAS"/>
</dbReference>
<dbReference type="PROSITE" id="PS50111">
    <property type="entry name" value="CHEMOTAXIS_TRANSDUC_2"/>
    <property type="match status" value="1"/>
</dbReference>
<feature type="domain" description="Methyl-accepting transducer" evidence="4">
    <location>
        <begin position="282"/>
        <end position="504"/>
    </location>
</feature>
<dbReference type="SUPFAM" id="SSF58104">
    <property type="entry name" value="Methyl-accepting chemotaxis protein (MCP) signaling domain"/>
    <property type="match status" value="1"/>
</dbReference>
<dbReference type="InterPro" id="IPR041395">
    <property type="entry name" value="McpB_HAMP_3rd"/>
</dbReference>
<dbReference type="InterPro" id="IPR003660">
    <property type="entry name" value="HAMP_dom"/>
</dbReference>
<evidence type="ECO:0000256" key="3">
    <source>
        <dbReference type="PROSITE-ProRule" id="PRU00284"/>
    </source>
</evidence>
<dbReference type="Gene3D" id="1.10.287.950">
    <property type="entry name" value="Methyl-accepting chemotaxis protein"/>
    <property type="match status" value="1"/>
</dbReference>
<organism evidence="6 7">
    <name type="scientific">Paragemmobacter ruber</name>
    <dbReference type="NCBI Taxonomy" id="1985673"/>
    <lineage>
        <taxon>Bacteria</taxon>
        <taxon>Pseudomonadati</taxon>
        <taxon>Pseudomonadota</taxon>
        <taxon>Alphaproteobacteria</taxon>
        <taxon>Rhodobacterales</taxon>
        <taxon>Paracoccaceae</taxon>
        <taxon>Paragemmobacter</taxon>
    </lineage>
</organism>
<name>A0ABW9Y1U1_9RHOB</name>
<dbReference type="InterPro" id="IPR051310">
    <property type="entry name" value="MCP_chemotaxis"/>
</dbReference>